<reference evidence="11" key="1">
    <citation type="journal article" date="2019" name="Int. J. Syst. Evol. Microbiol.">
        <title>The Global Catalogue of Microorganisms (GCM) 10K type strain sequencing project: providing services to taxonomists for standard genome sequencing and annotation.</title>
        <authorList>
            <consortium name="The Broad Institute Genomics Platform"/>
            <consortium name="The Broad Institute Genome Sequencing Center for Infectious Disease"/>
            <person name="Wu L."/>
            <person name="Ma J."/>
        </authorList>
    </citation>
    <scope>NUCLEOTIDE SEQUENCE [LARGE SCALE GENOMIC DNA]</scope>
    <source>
        <strain evidence="11">TISTR 1827</strain>
    </source>
</reference>
<feature type="domain" description="Spore germination GerAC-like C-terminal" evidence="8">
    <location>
        <begin position="88"/>
        <end position="256"/>
    </location>
</feature>
<evidence type="ECO:0000313" key="11">
    <source>
        <dbReference type="Proteomes" id="UP001597493"/>
    </source>
</evidence>
<dbReference type="Proteomes" id="UP001597493">
    <property type="component" value="Unassembled WGS sequence"/>
</dbReference>
<protein>
    <submittedName>
        <fullName evidence="10">Ger(X)C family spore germination C-terminal domain-containing protein</fullName>
    </submittedName>
</protein>
<dbReference type="PANTHER" id="PTHR35789">
    <property type="entry name" value="SPORE GERMINATION PROTEIN B3"/>
    <property type="match status" value="1"/>
</dbReference>
<dbReference type="InterPro" id="IPR008844">
    <property type="entry name" value="Spore_GerAC-like"/>
</dbReference>
<evidence type="ECO:0000256" key="2">
    <source>
        <dbReference type="ARBA" id="ARBA00007886"/>
    </source>
</evidence>
<dbReference type="Gene3D" id="3.30.300.210">
    <property type="entry name" value="Nutrient germinant receptor protein C, domain 3"/>
    <property type="match status" value="1"/>
</dbReference>
<comment type="similarity">
    <text evidence="2">Belongs to the GerABKC lipoprotein family.</text>
</comment>
<feature type="domain" description="Spore germination protein N-terminal" evidence="9">
    <location>
        <begin position="1"/>
        <end position="79"/>
    </location>
</feature>
<evidence type="ECO:0000256" key="6">
    <source>
        <dbReference type="ARBA" id="ARBA00023139"/>
    </source>
</evidence>
<dbReference type="Pfam" id="PF05504">
    <property type="entry name" value="Spore_GerAC"/>
    <property type="match status" value="1"/>
</dbReference>
<dbReference type="RefSeq" id="WP_379271542.1">
    <property type="nucleotide sequence ID" value="NZ_JBHUGT010000046.1"/>
</dbReference>
<evidence type="ECO:0000256" key="4">
    <source>
        <dbReference type="ARBA" id="ARBA00022729"/>
    </source>
</evidence>
<evidence type="ECO:0000259" key="9">
    <source>
        <dbReference type="Pfam" id="PF25198"/>
    </source>
</evidence>
<keyword evidence="5" id="KW-0472">Membrane</keyword>
<dbReference type="InterPro" id="IPR057336">
    <property type="entry name" value="GerAC_N"/>
</dbReference>
<name>A0ABW5QVY9_9BACL</name>
<organism evidence="10 11">
    <name type="scientific">Paenibacillus thailandensis</name>
    <dbReference type="NCBI Taxonomy" id="393250"/>
    <lineage>
        <taxon>Bacteria</taxon>
        <taxon>Bacillati</taxon>
        <taxon>Bacillota</taxon>
        <taxon>Bacilli</taxon>
        <taxon>Bacillales</taxon>
        <taxon>Paenibacillaceae</taxon>
        <taxon>Paenibacillus</taxon>
    </lineage>
</organism>
<keyword evidence="11" id="KW-1185">Reference proteome</keyword>
<dbReference type="EMBL" id="JBHUMY010000007">
    <property type="protein sequence ID" value="MFD2660363.1"/>
    <property type="molecule type" value="Genomic_DNA"/>
</dbReference>
<keyword evidence="6" id="KW-0564">Palmitate</keyword>
<proteinExistence type="inferred from homology"/>
<evidence type="ECO:0000256" key="1">
    <source>
        <dbReference type="ARBA" id="ARBA00004635"/>
    </source>
</evidence>
<sequence>MDVTFRDPRNTITGRMVAVDGPVSEAIRYQAKDLPPIAVFLRGMIDSGSMRSITVKTTAQDFHRQVNDRAVTPVISEVKIKDGKLLLTGTALLASNGRYKASLGYQESVLLQMLRGVANPGVSLTYAVPGVEKRGPFAMDRASFSVGTYKTKIKTSYENGRFRFDIRVKSIVNLTENLFEFDLMQDHKELGDKLGEQMKLQIEKMLKKIQKHKIDPVGFGLYARAFEYSRFKAVQDEWEEEISRAEFNVSVQLRVGAMGQVK</sequence>
<dbReference type="Pfam" id="PF25198">
    <property type="entry name" value="Spore_GerAC_N"/>
    <property type="match status" value="1"/>
</dbReference>
<evidence type="ECO:0000256" key="7">
    <source>
        <dbReference type="ARBA" id="ARBA00023288"/>
    </source>
</evidence>
<accession>A0ABW5QVY9</accession>
<comment type="caution">
    <text evidence="10">The sequence shown here is derived from an EMBL/GenBank/DDBJ whole genome shotgun (WGS) entry which is preliminary data.</text>
</comment>
<keyword evidence="4" id="KW-0732">Signal</keyword>
<evidence type="ECO:0000259" key="8">
    <source>
        <dbReference type="Pfam" id="PF05504"/>
    </source>
</evidence>
<comment type="subcellular location">
    <subcellularLocation>
        <location evidence="1">Membrane</location>
        <topology evidence="1">Lipid-anchor</topology>
    </subcellularLocation>
</comment>
<keyword evidence="7" id="KW-0449">Lipoprotein</keyword>
<evidence type="ECO:0000256" key="5">
    <source>
        <dbReference type="ARBA" id="ARBA00023136"/>
    </source>
</evidence>
<dbReference type="InterPro" id="IPR046953">
    <property type="entry name" value="Spore_GerAC-like_C"/>
</dbReference>
<keyword evidence="3" id="KW-0309">Germination</keyword>
<dbReference type="InterPro" id="IPR038501">
    <property type="entry name" value="Spore_GerAC_C_sf"/>
</dbReference>
<evidence type="ECO:0000313" key="10">
    <source>
        <dbReference type="EMBL" id="MFD2660363.1"/>
    </source>
</evidence>
<gene>
    <name evidence="10" type="ORF">ACFSW5_08760</name>
</gene>
<dbReference type="PANTHER" id="PTHR35789:SF1">
    <property type="entry name" value="SPORE GERMINATION PROTEIN B3"/>
    <property type="match status" value="1"/>
</dbReference>
<evidence type="ECO:0000256" key="3">
    <source>
        <dbReference type="ARBA" id="ARBA00022544"/>
    </source>
</evidence>